<dbReference type="AlphaFoldDB" id="A0A6A5WQP4"/>
<sequence length="169" mass="18183">NNLLCTPSPLQDAPVRVHLRVCTSSARCLSPTGILFASRPGVFRSPAPKQTRSTSISKHTHLGAPPHLAASPPLLCPLKIHSLRVSSLNVGSASPRPLPHSDRHITIAAVSHPSAPRYFERRPSILCSLSNGFVRRSRYSGCLSIVSLLLCLPGLLHVPVDPTNTQQCI</sequence>
<evidence type="ECO:0000256" key="1">
    <source>
        <dbReference type="SAM" id="MobiDB-lite"/>
    </source>
</evidence>
<evidence type="ECO:0000313" key="3">
    <source>
        <dbReference type="Proteomes" id="UP000799779"/>
    </source>
</evidence>
<organism evidence="2 3">
    <name type="scientific">Amniculicola lignicola CBS 123094</name>
    <dbReference type="NCBI Taxonomy" id="1392246"/>
    <lineage>
        <taxon>Eukaryota</taxon>
        <taxon>Fungi</taxon>
        <taxon>Dikarya</taxon>
        <taxon>Ascomycota</taxon>
        <taxon>Pezizomycotina</taxon>
        <taxon>Dothideomycetes</taxon>
        <taxon>Pleosporomycetidae</taxon>
        <taxon>Pleosporales</taxon>
        <taxon>Amniculicolaceae</taxon>
        <taxon>Amniculicola</taxon>
    </lineage>
</organism>
<feature type="non-terminal residue" evidence="2">
    <location>
        <position position="169"/>
    </location>
</feature>
<protein>
    <submittedName>
        <fullName evidence="2">Uncharacterized protein</fullName>
    </submittedName>
</protein>
<dbReference type="Proteomes" id="UP000799779">
    <property type="component" value="Unassembled WGS sequence"/>
</dbReference>
<name>A0A6A5WQP4_9PLEO</name>
<reference evidence="2" key="1">
    <citation type="journal article" date="2020" name="Stud. Mycol.">
        <title>101 Dothideomycetes genomes: a test case for predicting lifestyles and emergence of pathogens.</title>
        <authorList>
            <person name="Haridas S."/>
            <person name="Albert R."/>
            <person name="Binder M."/>
            <person name="Bloem J."/>
            <person name="Labutti K."/>
            <person name="Salamov A."/>
            <person name="Andreopoulos B."/>
            <person name="Baker S."/>
            <person name="Barry K."/>
            <person name="Bills G."/>
            <person name="Bluhm B."/>
            <person name="Cannon C."/>
            <person name="Castanera R."/>
            <person name="Culley D."/>
            <person name="Daum C."/>
            <person name="Ezra D."/>
            <person name="Gonzalez J."/>
            <person name="Henrissat B."/>
            <person name="Kuo A."/>
            <person name="Liang C."/>
            <person name="Lipzen A."/>
            <person name="Lutzoni F."/>
            <person name="Magnuson J."/>
            <person name="Mondo S."/>
            <person name="Nolan M."/>
            <person name="Ohm R."/>
            <person name="Pangilinan J."/>
            <person name="Park H.-J."/>
            <person name="Ramirez L."/>
            <person name="Alfaro M."/>
            <person name="Sun H."/>
            <person name="Tritt A."/>
            <person name="Yoshinaga Y."/>
            <person name="Zwiers L.-H."/>
            <person name="Turgeon B."/>
            <person name="Goodwin S."/>
            <person name="Spatafora J."/>
            <person name="Crous P."/>
            <person name="Grigoriev I."/>
        </authorList>
    </citation>
    <scope>NUCLEOTIDE SEQUENCE</scope>
    <source>
        <strain evidence="2">CBS 123094</strain>
    </source>
</reference>
<feature type="non-terminal residue" evidence="2">
    <location>
        <position position="1"/>
    </location>
</feature>
<feature type="compositionally biased region" description="Polar residues" evidence="1">
    <location>
        <begin position="48"/>
        <end position="57"/>
    </location>
</feature>
<accession>A0A6A5WQP4</accession>
<dbReference type="EMBL" id="ML977573">
    <property type="protein sequence ID" value="KAF2003244.1"/>
    <property type="molecule type" value="Genomic_DNA"/>
</dbReference>
<keyword evidence="3" id="KW-1185">Reference proteome</keyword>
<proteinExistence type="predicted"/>
<evidence type="ECO:0000313" key="2">
    <source>
        <dbReference type="EMBL" id="KAF2003244.1"/>
    </source>
</evidence>
<feature type="region of interest" description="Disordered" evidence="1">
    <location>
        <begin position="41"/>
        <end position="62"/>
    </location>
</feature>
<gene>
    <name evidence="2" type="ORF">P154DRAFT_561381</name>
</gene>